<dbReference type="GO" id="GO:0000978">
    <property type="term" value="F:RNA polymerase II cis-regulatory region sequence-specific DNA binding"/>
    <property type="evidence" value="ECO:0007669"/>
    <property type="project" value="InterPro"/>
</dbReference>
<dbReference type="GO" id="GO:0090575">
    <property type="term" value="C:RNA polymerase II transcription regulator complex"/>
    <property type="evidence" value="ECO:0007669"/>
    <property type="project" value="TreeGrafter"/>
</dbReference>
<comment type="similarity">
    <text evidence="1 6">Belongs to the E2F/DP family.</text>
</comment>
<dbReference type="Pfam" id="PF02319">
    <property type="entry name" value="WHD_E2F_TDP"/>
    <property type="match status" value="1"/>
</dbReference>
<keyword evidence="3 6" id="KW-0238">DNA-binding</keyword>
<dbReference type="SUPFAM" id="SSF144074">
    <property type="entry name" value="E2F-DP heterodimerization region"/>
    <property type="match status" value="1"/>
</dbReference>
<evidence type="ECO:0000313" key="10">
    <source>
        <dbReference type="Proteomes" id="UP000249390"/>
    </source>
</evidence>
<dbReference type="InterPro" id="IPR037241">
    <property type="entry name" value="E2F-DP_heterodim"/>
</dbReference>
<dbReference type="InterPro" id="IPR036388">
    <property type="entry name" value="WH-like_DNA-bd_sf"/>
</dbReference>
<keyword evidence="5" id="KW-0131">Cell cycle</keyword>
<evidence type="ECO:0000256" key="5">
    <source>
        <dbReference type="ARBA" id="ARBA00023306"/>
    </source>
</evidence>
<comment type="caution">
    <text evidence="9">The sequence shown here is derived from an EMBL/GenBank/DDBJ whole genome shotgun (WGS) entry which is preliminary data.</text>
</comment>
<dbReference type="AlphaFoldDB" id="A0A328E6R0"/>
<dbReference type="GO" id="GO:0046983">
    <property type="term" value="F:protein dimerization activity"/>
    <property type="evidence" value="ECO:0007669"/>
    <property type="project" value="InterPro"/>
</dbReference>
<evidence type="ECO:0000259" key="8">
    <source>
        <dbReference type="SMART" id="SM01372"/>
    </source>
</evidence>
<feature type="domain" description="E2F/DP family winged-helix DNA-binding" evidence="8">
    <location>
        <begin position="226"/>
        <end position="291"/>
    </location>
</feature>
<dbReference type="SMART" id="SM01372">
    <property type="entry name" value="E2F_TDP"/>
    <property type="match status" value="1"/>
</dbReference>
<keyword evidence="10" id="KW-1185">Reference proteome</keyword>
<evidence type="ECO:0000256" key="1">
    <source>
        <dbReference type="ARBA" id="ARBA00010940"/>
    </source>
</evidence>
<evidence type="ECO:0000256" key="3">
    <source>
        <dbReference type="ARBA" id="ARBA00023125"/>
    </source>
</evidence>
<accession>A0A328E6R0</accession>
<dbReference type="Gene3D" id="6.10.250.540">
    <property type="match status" value="1"/>
</dbReference>
<keyword evidence="6" id="KW-0539">Nucleus</keyword>
<comment type="subcellular location">
    <subcellularLocation>
        <location evidence="6">Nucleus</location>
    </subcellularLocation>
</comment>
<dbReference type="FunFam" id="1.10.10.10:FF:000008">
    <property type="entry name" value="E2F transcription factor 1"/>
    <property type="match status" value="1"/>
</dbReference>
<gene>
    <name evidence="9" type="ORF">DM860_006808</name>
</gene>
<feature type="region of interest" description="Disordered" evidence="7">
    <location>
        <begin position="1"/>
        <end position="25"/>
    </location>
</feature>
<dbReference type="CDD" id="cd14660">
    <property type="entry name" value="E2F_DD"/>
    <property type="match status" value="1"/>
</dbReference>
<organism evidence="9 10">
    <name type="scientific">Cuscuta australis</name>
    <dbReference type="NCBI Taxonomy" id="267555"/>
    <lineage>
        <taxon>Eukaryota</taxon>
        <taxon>Viridiplantae</taxon>
        <taxon>Streptophyta</taxon>
        <taxon>Embryophyta</taxon>
        <taxon>Tracheophyta</taxon>
        <taxon>Spermatophyta</taxon>
        <taxon>Magnoliopsida</taxon>
        <taxon>eudicotyledons</taxon>
        <taxon>Gunneridae</taxon>
        <taxon>Pentapetalae</taxon>
        <taxon>asterids</taxon>
        <taxon>lamiids</taxon>
        <taxon>Solanales</taxon>
        <taxon>Convolvulaceae</taxon>
        <taxon>Cuscuteae</taxon>
        <taxon>Cuscuta</taxon>
        <taxon>Cuscuta subgen. Grammica</taxon>
        <taxon>Cuscuta sect. Cleistogrammica</taxon>
    </lineage>
</organism>
<dbReference type="PANTHER" id="PTHR12081">
    <property type="entry name" value="TRANSCRIPTION FACTOR E2F"/>
    <property type="match status" value="1"/>
</dbReference>
<proteinExistence type="inferred from homology"/>
<feature type="compositionally biased region" description="Basic and acidic residues" evidence="7">
    <location>
        <begin position="1"/>
        <end position="12"/>
    </location>
</feature>
<feature type="region of interest" description="Disordered" evidence="7">
    <location>
        <begin position="114"/>
        <end position="146"/>
    </location>
</feature>
<dbReference type="GO" id="GO:0000981">
    <property type="term" value="F:DNA-binding transcription factor activity, RNA polymerase II-specific"/>
    <property type="evidence" value="ECO:0007669"/>
    <property type="project" value="TreeGrafter"/>
</dbReference>
<dbReference type="InterPro" id="IPR015633">
    <property type="entry name" value="E2F"/>
</dbReference>
<dbReference type="Pfam" id="PF16421">
    <property type="entry name" value="E2F_CC-MB"/>
    <property type="match status" value="1"/>
</dbReference>
<name>A0A328E6R0_9ASTE</name>
<evidence type="ECO:0000256" key="2">
    <source>
        <dbReference type="ARBA" id="ARBA00023015"/>
    </source>
</evidence>
<dbReference type="InterPro" id="IPR036390">
    <property type="entry name" value="WH_DNA-bd_sf"/>
</dbReference>
<keyword evidence="2 6" id="KW-0805">Transcription regulation</keyword>
<dbReference type="InterPro" id="IPR003316">
    <property type="entry name" value="E2F_WHTH_DNA-bd_dom"/>
</dbReference>
<sequence length="490" mass="54297">MERRENERRRGLSDSNSPPLSSPLLHRSSAIPAAFKPQYFISAALIPSSPPYPQSFSSVSIAPALWFRIGSCFSSVTQCGAVAMAASGEDLDLDLNLTLSRVHLDPSAPRIVSPPCRPHSLAPAPHPTALSDSRTDSPTVPSFQPHSASLGVFVPRKNVTGSSEAENVNNMMLQVQTAETTNTSLLQQTVSASEWRRARSVKRPKFGTKGINSDPYDSPNVAGTCRYDNSLGLLAKKFIHLIQGAEDGTLDLNRCADILEVQKRRIYDITNVLEGVGLIEKTQKNHMRWKGFETSESRELHEKIFNLKVEVEHLCTEDQRLDHCIREKLEQLRVLESDLNCQKNLFLTQDDIMNLPCFRDQTIIAVKAPHASSVKVPDPCEDGVVFPEKHYRLIVRSTTGPIDLYLLSKKDGQHEDVTVKHAVSSGGDNCSRQNIDTRSSLVSSDTSTLNTTNPCQIHKIVPSRASFDDDYWLHSDREVSATGLWGSEES</sequence>
<dbReference type="EMBL" id="NQVE01000027">
    <property type="protein sequence ID" value="RAL53136.1"/>
    <property type="molecule type" value="Genomic_DNA"/>
</dbReference>
<keyword evidence="4 6" id="KW-0804">Transcription</keyword>
<evidence type="ECO:0000256" key="7">
    <source>
        <dbReference type="SAM" id="MobiDB-lite"/>
    </source>
</evidence>
<feature type="compositionally biased region" description="Polar residues" evidence="7">
    <location>
        <begin position="130"/>
        <end position="146"/>
    </location>
</feature>
<dbReference type="InterPro" id="IPR032198">
    <property type="entry name" value="E2F_CC-MB"/>
</dbReference>
<evidence type="ECO:0000256" key="4">
    <source>
        <dbReference type="ARBA" id="ARBA00023163"/>
    </source>
</evidence>
<reference evidence="9 10" key="1">
    <citation type="submission" date="2018-06" db="EMBL/GenBank/DDBJ databases">
        <title>The Genome of Cuscuta australis (Dodder) Provides Insight into the Evolution of Plant Parasitism.</title>
        <authorList>
            <person name="Liu H."/>
        </authorList>
    </citation>
    <scope>NUCLEOTIDE SEQUENCE [LARGE SCALE GENOMIC DNA]</scope>
    <source>
        <strain evidence="10">cv. Yunnan</strain>
        <tissue evidence="9">Vines</tissue>
    </source>
</reference>
<protein>
    <recommendedName>
        <fullName evidence="8">E2F/DP family winged-helix DNA-binding domain-containing protein</fullName>
    </recommendedName>
</protein>
<dbReference type="Proteomes" id="UP000249390">
    <property type="component" value="Unassembled WGS sequence"/>
</dbReference>
<evidence type="ECO:0000256" key="6">
    <source>
        <dbReference type="RuleBase" id="RU003796"/>
    </source>
</evidence>
<feature type="compositionally biased region" description="Low complexity" evidence="7">
    <location>
        <begin position="13"/>
        <end position="25"/>
    </location>
</feature>
<evidence type="ECO:0000313" key="9">
    <source>
        <dbReference type="EMBL" id="RAL53136.1"/>
    </source>
</evidence>
<dbReference type="PANTHER" id="PTHR12081:SF51">
    <property type="entry name" value="TRANSCRIPTION FACTOR E2FC"/>
    <property type="match status" value="1"/>
</dbReference>
<dbReference type="Gene3D" id="1.10.10.10">
    <property type="entry name" value="Winged helix-like DNA-binding domain superfamily/Winged helix DNA-binding domain"/>
    <property type="match status" value="1"/>
</dbReference>
<dbReference type="SUPFAM" id="SSF46785">
    <property type="entry name" value="Winged helix' DNA-binding domain"/>
    <property type="match status" value="1"/>
</dbReference>